<dbReference type="InterPro" id="IPR027396">
    <property type="entry name" value="DsrEFH-like"/>
</dbReference>
<dbReference type="Proteomes" id="UP000635606">
    <property type="component" value="Unassembled WGS sequence"/>
</dbReference>
<organism evidence="1 2">
    <name type="scientific">Virgisporangium ochraceum</name>
    <dbReference type="NCBI Taxonomy" id="65505"/>
    <lineage>
        <taxon>Bacteria</taxon>
        <taxon>Bacillati</taxon>
        <taxon>Actinomycetota</taxon>
        <taxon>Actinomycetes</taxon>
        <taxon>Micromonosporales</taxon>
        <taxon>Micromonosporaceae</taxon>
        <taxon>Virgisporangium</taxon>
    </lineage>
</organism>
<evidence type="ECO:0000313" key="1">
    <source>
        <dbReference type="EMBL" id="GIJ73830.1"/>
    </source>
</evidence>
<evidence type="ECO:0000313" key="2">
    <source>
        <dbReference type="Proteomes" id="UP000635606"/>
    </source>
</evidence>
<name>A0A8J4A4Q7_9ACTN</name>
<dbReference type="RefSeq" id="WP_203933644.1">
    <property type="nucleotide sequence ID" value="NZ_BOPH01000125.1"/>
</dbReference>
<gene>
    <name evidence="1" type="ORF">Voc01_087470</name>
</gene>
<proteinExistence type="predicted"/>
<sequence>MRGLAIVERAYRGAVENQYADALYCAYLLHQHMGGLDILLRGPAVSYVAAAPAPPGLRVGDRVVRTLSDPRAGLRRLIAAGVGVWAEEQDVLALGLSTEDCVAVGVSMTDSAEMTRRWDGYWSVFYL</sequence>
<keyword evidence="2" id="KW-1185">Reference proteome</keyword>
<accession>A0A8J4A4Q7</accession>
<dbReference type="AlphaFoldDB" id="A0A8J4A4Q7"/>
<dbReference type="EMBL" id="BOPH01000125">
    <property type="protein sequence ID" value="GIJ73830.1"/>
    <property type="molecule type" value="Genomic_DNA"/>
</dbReference>
<protein>
    <submittedName>
        <fullName evidence="1">Uncharacterized protein</fullName>
    </submittedName>
</protein>
<reference evidence="1" key="1">
    <citation type="submission" date="2021-01" db="EMBL/GenBank/DDBJ databases">
        <title>Whole genome shotgun sequence of Virgisporangium ochraceum NBRC 16418.</title>
        <authorList>
            <person name="Komaki H."/>
            <person name="Tamura T."/>
        </authorList>
    </citation>
    <scope>NUCLEOTIDE SEQUENCE</scope>
    <source>
        <strain evidence="1">NBRC 16418</strain>
    </source>
</reference>
<dbReference type="SUPFAM" id="SSF75169">
    <property type="entry name" value="DsrEFH-like"/>
    <property type="match status" value="1"/>
</dbReference>
<comment type="caution">
    <text evidence="1">The sequence shown here is derived from an EMBL/GenBank/DDBJ whole genome shotgun (WGS) entry which is preliminary data.</text>
</comment>